<evidence type="ECO:0000313" key="4">
    <source>
        <dbReference type="Proteomes" id="UP000199375"/>
    </source>
</evidence>
<dbReference type="RefSeq" id="WP_141722314.1">
    <property type="nucleotide sequence ID" value="NZ_FMCW01000027.1"/>
</dbReference>
<organism evidence="3 4">
    <name type="scientific">Micromonospora haikouensis</name>
    <dbReference type="NCBI Taxonomy" id="686309"/>
    <lineage>
        <taxon>Bacteria</taxon>
        <taxon>Bacillati</taxon>
        <taxon>Actinomycetota</taxon>
        <taxon>Actinomycetes</taxon>
        <taxon>Micromonosporales</taxon>
        <taxon>Micromonosporaceae</taxon>
        <taxon>Micromonospora</taxon>
    </lineage>
</organism>
<dbReference type="PROSITE" id="PS51257">
    <property type="entry name" value="PROKAR_LIPOPROTEIN"/>
    <property type="match status" value="1"/>
</dbReference>
<evidence type="ECO:0008006" key="5">
    <source>
        <dbReference type="Google" id="ProtNLM"/>
    </source>
</evidence>
<feature type="region of interest" description="Disordered" evidence="1">
    <location>
        <begin position="130"/>
        <end position="156"/>
    </location>
</feature>
<proteinExistence type="predicted"/>
<feature type="chain" id="PRO_5038619762" description="Lipoprotein" evidence="2">
    <location>
        <begin position="23"/>
        <end position="181"/>
    </location>
</feature>
<evidence type="ECO:0000313" key="3">
    <source>
        <dbReference type="EMBL" id="SCF09617.1"/>
    </source>
</evidence>
<accession>A0A1C4XMB9</accession>
<keyword evidence="2" id="KW-0732">Signal</keyword>
<evidence type="ECO:0000256" key="2">
    <source>
        <dbReference type="SAM" id="SignalP"/>
    </source>
</evidence>
<sequence length="181" mass="18708">MSREWLTPILLGALLLATGCAAKVGSNEVASVSGVSSAPLGADQNEFRRCMKERGVDLDANSDSNELGGGSGHDSGKVDSTKAPGQQQRELAALEQCRQHLPNGGNPQPLSEEELEQARALARCMRAGGFDYPDPDPHSGGGSGSMAIPPGIDIDNPTVLAKLRGCRQEAGYQPATPGAGS</sequence>
<dbReference type="EMBL" id="FMCW01000027">
    <property type="protein sequence ID" value="SCF09617.1"/>
    <property type="molecule type" value="Genomic_DNA"/>
</dbReference>
<feature type="region of interest" description="Disordered" evidence="1">
    <location>
        <begin position="57"/>
        <end position="115"/>
    </location>
</feature>
<reference evidence="3 4" key="1">
    <citation type="submission" date="2016-06" db="EMBL/GenBank/DDBJ databases">
        <authorList>
            <person name="Kjaerup R.B."/>
            <person name="Dalgaard T.S."/>
            <person name="Juul-Madsen H.R."/>
        </authorList>
    </citation>
    <scope>NUCLEOTIDE SEQUENCE [LARGE SCALE GENOMIC DNA]</scope>
    <source>
        <strain evidence="3 4">DSM 45626</strain>
    </source>
</reference>
<dbReference type="Proteomes" id="UP000199375">
    <property type="component" value="Unassembled WGS sequence"/>
</dbReference>
<dbReference type="AlphaFoldDB" id="A0A1C4XMB9"/>
<evidence type="ECO:0000256" key="1">
    <source>
        <dbReference type="SAM" id="MobiDB-lite"/>
    </source>
</evidence>
<name>A0A1C4XMB9_9ACTN</name>
<gene>
    <name evidence="3" type="ORF">GA0070558_12786</name>
</gene>
<feature type="signal peptide" evidence="2">
    <location>
        <begin position="1"/>
        <end position="22"/>
    </location>
</feature>
<protein>
    <recommendedName>
        <fullName evidence="5">Lipoprotein</fullName>
    </recommendedName>
</protein>